<dbReference type="OrthoDB" id="692882at2759"/>
<comment type="caution">
    <text evidence="1">The sequence shown here is derived from an EMBL/GenBank/DDBJ whole genome shotgun (WGS) entry which is preliminary data.</text>
</comment>
<organism evidence="1 2">
    <name type="scientific">Punica granatum</name>
    <name type="common">Pomegranate</name>
    <dbReference type="NCBI Taxonomy" id="22663"/>
    <lineage>
        <taxon>Eukaryota</taxon>
        <taxon>Viridiplantae</taxon>
        <taxon>Streptophyta</taxon>
        <taxon>Embryophyta</taxon>
        <taxon>Tracheophyta</taxon>
        <taxon>Spermatophyta</taxon>
        <taxon>Magnoliopsida</taxon>
        <taxon>eudicotyledons</taxon>
        <taxon>Gunneridae</taxon>
        <taxon>Pentapetalae</taxon>
        <taxon>rosids</taxon>
        <taxon>malvids</taxon>
        <taxon>Myrtales</taxon>
        <taxon>Lythraceae</taxon>
        <taxon>Punica</taxon>
    </lineage>
</organism>
<dbReference type="AlphaFoldDB" id="A0A2I0IAP1"/>
<name>A0A2I0IAP1_PUNGR</name>
<proteinExistence type="predicted"/>
<dbReference type="GeneID" id="116192397"/>
<gene>
    <name evidence="1" type="ORF">CRG98_038600</name>
</gene>
<evidence type="ECO:0000313" key="1">
    <source>
        <dbReference type="EMBL" id="PKI41072.1"/>
    </source>
</evidence>
<dbReference type="Proteomes" id="UP000233551">
    <property type="component" value="Unassembled WGS sequence"/>
</dbReference>
<accession>A0A2I0IAP1</accession>
<keyword evidence="2" id="KW-1185">Reference proteome</keyword>
<evidence type="ECO:0000313" key="2">
    <source>
        <dbReference type="Proteomes" id="UP000233551"/>
    </source>
</evidence>
<dbReference type="EMBL" id="PGOL01003458">
    <property type="protein sequence ID" value="PKI41072.1"/>
    <property type="molecule type" value="Genomic_DNA"/>
</dbReference>
<dbReference type="Gene3D" id="3.30.70.100">
    <property type="match status" value="1"/>
</dbReference>
<sequence length="122" mass="13535">MKQKLVIRVSMNGPRCPLLRYFSCFCYCSHNNRPKALQIAAGFSGVEKVGLMESDSDKIEVAGVGIDAAKLIRMLRKKVGFATLDSVTIDQKKKDDDKKPLPECLPPVWSSYPCGYPQIVIA</sequence>
<protein>
    <submittedName>
        <fullName evidence="1">Uncharacterized protein</fullName>
    </submittedName>
</protein>
<reference evidence="1 2" key="1">
    <citation type="submission" date="2017-11" db="EMBL/GenBank/DDBJ databases">
        <title>De-novo sequencing of pomegranate (Punica granatum L.) genome.</title>
        <authorList>
            <person name="Akparov Z."/>
            <person name="Amiraslanov A."/>
            <person name="Hajiyeva S."/>
            <person name="Abbasov M."/>
            <person name="Kaur K."/>
            <person name="Hamwieh A."/>
            <person name="Solovyev V."/>
            <person name="Salamov A."/>
            <person name="Braich B."/>
            <person name="Kosarev P."/>
            <person name="Mahmoud A."/>
            <person name="Hajiyev E."/>
            <person name="Babayeva S."/>
            <person name="Izzatullayeva V."/>
            <person name="Mammadov A."/>
            <person name="Mammadov A."/>
            <person name="Sharifova S."/>
            <person name="Ojaghi J."/>
            <person name="Eynullazada K."/>
            <person name="Bayramov B."/>
            <person name="Abdulazimova A."/>
            <person name="Shahmuradov I."/>
        </authorList>
    </citation>
    <scope>NUCLEOTIDE SEQUENCE [LARGE SCALE GENOMIC DNA]</scope>
    <source>
        <strain evidence="2">cv. AG2017</strain>
        <tissue evidence="1">Leaf</tissue>
    </source>
</reference>
<dbReference type="PANTHER" id="PTHR46371">
    <property type="entry name" value="OS04G0464100 PROTEIN"/>
    <property type="match status" value="1"/>
</dbReference>
<dbReference type="STRING" id="22663.A0A2I0IAP1"/>
<dbReference type="InterPro" id="IPR044296">
    <property type="entry name" value="HIPP46"/>
</dbReference>